<feature type="transmembrane region" description="Helical" evidence="7">
    <location>
        <begin position="645"/>
        <end position="668"/>
    </location>
</feature>
<feature type="transmembrane region" description="Helical" evidence="7">
    <location>
        <begin position="394"/>
        <end position="416"/>
    </location>
</feature>
<evidence type="ECO:0000256" key="4">
    <source>
        <dbReference type="ARBA" id="ARBA00022692"/>
    </source>
</evidence>
<dbReference type="InterPro" id="IPR000515">
    <property type="entry name" value="MetI-like"/>
</dbReference>
<evidence type="ECO:0000256" key="8">
    <source>
        <dbReference type="SAM" id="MobiDB-lite"/>
    </source>
</evidence>
<feature type="transmembrane region" description="Helical" evidence="7">
    <location>
        <begin position="680"/>
        <end position="698"/>
    </location>
</feature>
<dbReference type="CDD" id="cd06261">
    <property type="entry name" value="TM_PBP2"/>
    <property type="match status" value="2"/>
</dbReference>
<feature type="transmembrane region" description="Helical" evidence="7">
    <location>
        <begin position="163"/>
        <end position="186"/>
    </location>
</feature>
<keyword evidence="6 7" id="KW-0472">Membrane</keyword>
<feature type="transmembrane region" description="Helical" evidence="7">
    <location>
        <begin position="310"/>
        <end position="333"/>
    </location>
</feature>
<feature type="region of interest" description="Disordered" evidence="8">
    <location>
        <begin position="1"/>
        <end position="25"/>
    </location>
</feature>
<dbReference type="EMBL" id="JAFDVD010000010">
    <property type="protein sequence ID" value="MBM6400759.1"/>
    <property type="molecule type" value="Genomic_DNA"/>
</dbReference>
<dbReference type="PROSITE" id="PS50928">
    <property type="entry name" value="ABC_TM1"/>
    <property type="match status" value="2"/>
</dbReference>
<feature type="transmembrane region" description="Helical" evidence="7">
    <location>
        <begin position="140"/>
        <end position="156"/>
    </location>
</feature>
<protein>
    <submittedName>
        <fullName evidence="10">ABC transporter permease subunit</fullName>
    </submittedName>
</protein>
<feature type="transmembrane region" description="Helical" evidence="7">
    <location>
        <begin position="522"/>
        <end position="544"/>
    </location>
</feature>
<name>A0ABS2CLJ8_9MICO</name>
<feature type="transmembrane region" description="Helical" evidence="7">
    <location>
        <begin position="84"/>
        <end position="104"/>
    </location>
</feature>
<dbReference type="PANTHER" id="PTHR47737">
    <property type="entry name" value="GLYCINE BETAINE/PROLINE BETAINE TRANSPORT SYSTEM PERMEASE PROTEIN PROW"/>
    <property type="match status" value="1"/>
</dbReference>
<comment type="subcellular location">
    <subcellularLocation>
        <location evidence="7">Cell membrane</location>
        <topology evidence="7">Multi-pass membrane protein</topology>
    </subcellularLocation>
    <subcellularLocation>
        <location evidence="1">Membrane</location>
        <topology evidence="1">Multi-pass membrane protein</topology>
    </subcellularLocation>
</comment>
<organism evidence="10 11">
    <name type="scientific">Phycicoccus sonneratiae</name>
    <dbReference type="NCBI Taxonomy" id="2807628"/>
    <lineage>
        <taxon>Bacteria</taxon>
        <taxon>Bacillati</taxon>
        <taxon>Actinomycetota</taxon>
        <taxon>Actinomycetes</taxon>
        <taxon>Micrococcales</taxon>
        <taxon>Intrasporangiaceae</taxon>
        <taxon>Phycicoccus</taxon>
    </lineage>
</organism>
<keyword evidence="3" id="KW-1003">Cell membrane</keyword>
<evidence type="ECO:0000256" key="3">
    <source>
        <dbReference type="ARBA" id="ARBA00022475"/>
    </source>
</evidence>
<feature type="transmembrane region" description="Helical" evidence="7">
    <location>
        <begin position="276"/>
        <end position="298"/>
    </location>
</feature>
<evidence type="ECO:0000256" key="1">
    <source>
        <dbReference type="ARBA" id="ARBA00004141"/>
    </source>
</evidence>
<feature type="transmembrane region" description="Helical" evidence="7">
    <location>
        <begin position="35"/>
        <end position="51"/>
    </location>
</feature>
<evidence type="ECO:0000313" key="11">
    <source>
        <dbReference type="Proteomes" id="UP001430172"/>
    </source>
</evidence>
<proteinExistence type="inferred from homology"/>
<accession>A0ABS2CLJ8</accession>
<dbReference type="SUPFAM" id="SSF161098">
    <property type="entry name" value="MetI-like"/>
    <property type="match status" value="2"/>
</dbReference>
<sequence length="707" mass="74497">MTTTLEPAPAPAPRATKEEQPHTVVMPSRHTGRKLLVVLVLWLVAWATLRGKQTLALANADTTGLHEWLNEVRDRVQLLGQDNWFFHGVLGSIASVLDSFVGFLQSHLSSVTPGAYLGWLGVLALAAWVTYTLAGLRSTLLVTAVLLFLGVAGLWTDGVDTLIITVVSVLICIVIGLPLGIAMSRSHRTSALMTPVLDVMQTMPSFAYLTPIALFFGIGPACAIVLTLIYALPPLVRITEHGLRSVAANTVEAGRSLGVTKGQLLRQVQLPMAKRTIVVGINQSTMAALSMATIAALVNGPGLGKPVVAALQSLNVGAASVAGLGIVLIAIMLDRTTTAASERSAPAGQRVTAVSSPGFFRGPTVVMEKLPRWATEEGGHGEPAKRLTPGGRRLVLGLLLVPALVAAYYSTLYLQLSQFPDVSAVPLLGELTSGPLSTHINDLTTAVVDALSGLTNGFKDLVTLGMLNPLQSVMSDLPWWVMALVLLAVAYLLGGWRPTVVTAVCEAVILGTGLWYDAMVTLTMTIVATLLVMLIAVVLGVAMGRGRRTDTVIRPFLDGFQTIPAFVYLVPALALFAATRFTAIMAAVAYAVPIATKLVADGVRGVSPTSVEAARSTGITRWQMISKVQLPMAREALVLATNQGLLYVLSMVVIGGMVGGGSLGYLIVQGFVQGQLFGKGLAAGIAITALGIMLDRIARYAAARYGR</sequence>
<dbReference type="PANTHER" id="PTHR47737:SF1">
    <property type="entry name" value="GLYCINE BETAINE_PROLINE BETAINE TRANSPORT SYSTEM PERMEASE PROTEIN PROW"/>
    <property type="match status" value="1"/>
</dbReference>
<gene>
    <name evidence="10" type="ORF">JQN70_10215</name>
</gene>
<reference evidence="10" key="1">
    <citation type="submission" date="2021-02" db="EMBL/GenBank/DDBJ databases">
        <title>Phycicoccus sp. MQZ13P-5T, whole genome shotgun sequence.</title>
        <authorList>
            <person name="Tuo L."/>
        </authorList>
    </citation>
    <scope>NUCLEOTIDE SEQUENCE</scope>
    <source>
        <strain evidence="10">MQZ13P-5</strain>
    </source>
</reference>
<evidence type="ECO:0000256" key="5">
    <source>
        <dbReference type="ARBA" id="ARBA00022989"/>
    </source>
</evidence>
<dbReference type="InterPro" id="IPR035906">
    <property type="entry name" value="MetI-like_sf"/>
</dbReference>
<feature type="transmembrane region" description="Helical" evidence="7">
    <location>
        <begin position="206"/>
        <end position="232"/>
    </location>
</feature>
<comment type="caution">
    <text evidence="10">The sequence shown here is derived from an EMBL/GenBank/DDBJ whole genome shotgun (WGS) entry which is preliminary data.</text>
</comment>
<keyword evidence="11" id="KW-1185">Reference proteome</keyword>
<dbReference type="Gene3D" id="1.10.3720.10">
    <property type="entry name" value="MetI-like"/>
    <property type="match status" value="2"/>
</dbReference>
<feature type="transmembrane region" description="Helical" evidence="7">
    <location>
        <begin position="565"/>
        <end position="592"/>
    </location>
</feature>
<evidence type="ECO:0000256" key="7">
    <source>
        <dbReference type="RuleBase" id="RU363032"/>
    </source>
</evidence>
<evidence type="ECO:0000259" key="9">
    <source>
        <dbReference type="PROSITE" id="PS50928"/>
    </source>
</evidence>
<evidence type="ECO:0000256" key="6">
    <source>
        <dbReference type="ARBA" id="ARBA00023136"/>
    </source>
</evidence>
<keyword evidence="5 7" id="KW-1133">Transmembrane helix</keyword>
<feature type="transmembrane region" description="Helical" evidence="7">
    <location>
        <begin position="116"/>
        <end position="134"/>
    </location>
</feature>
<dbReference type="Pfam" id="PF00528">
    <property type="entry name" value="BPD_transp_1"/>
    <property type="match status" value="2"/>
</dbReference>
<evidence type="ECO:0000313" key="10">
    <source>
        <dbReference type="EMBL" id="MBM6400759.1"/>
    </source>
</evidence>
<feature type="domain" description="ABC transmembrane type-1" evidence="9">
    <location>
        <begin position="518"/>
        <end position="698"/>
    </location>
</feature>
<feature type="transmembrane region" description="Helical" evidence="7">
    <location>
        <begin position="477"/>
        <end position="493"/>
    </location>
</feature>
<feature type="domain" description="ABC transmembrane type-1" evidence="9">
    <location>
        <begin position="158"/>
        <end position="337"/>
    </location>
</feature>
<keyword evidence="2 7" id="KW-0813">Transport</keyword>
<evidence type="ECO:0000256" key="2">
    <source>
        <dbReference type="ARBA" id="ARBA00022448"/>
    </source>
</evidence>
<dbReference type="RefSeq" id="WP_204131239.1">
    <property type="nucleotide sequence ID" value="NZ_JAFDVD010000010.1"/>
</dbReference>
<keyword evidence="4 7" id="KW-0812">Transmembrane</keyword>
<dbReference type="Proteomes" id="UP001430172">
    <property type="component" value="Unassembled WGS sequence"/>
</dbReference>
<comment type="similarity">
    <text evidence="7">Belongs to the binding-protein-dependent transport system permease family.</text>
</comment>